<dbReference type="Pfam" id="PF13148">
    <property type="entry name" value="DUF3987"/>
    <property type="match status" value="1"/>
</dbReference>
<dbReference type="Pfam" id="PF08707">
    <property type="entry name" value="PriCT_2"/>
    <property type="match status" value="1"/>
</dbReference>
<proteinExistence type="predicted"/>
<dbReference type="AlphaFoldDB" id="A0A951PVA4"/>
<evidence type="ECO:0000313" key="4">
    <source>
        <dbReference type="EMBL" id="MBW4549368.1"/>
    </source>
</evidence>
<accession>A0A951PVA4</accession>
<feature type="compositionally biased region" description="Low complexity" evidence="1">
    <location>
        <begin position="319"/>
        <end position="329"/>
    </location>
</feature>
<dbReference type="GO" id="GO:0016817">
    <property type="term" value="F:hydrolase activity, acting on acid anhydrides"/>
    <property type="evidence" value="ECO:0007669"/>
    <property type="project" value="InterPro"/>
</dbReference>
<evidence type="ECO:0000259" key="2">
    <source>
        <dbReference type="Pfam" id="PF08707"/>
    </source>
</evidence>
<feature type="non-terminal residue" evidence="4">
    <location>
        <position position="1001"/>
    </location>
</feature>
<dbReference type="EMBL" id="JAHHIF010000095">
    <property type="protein sequence ID" value="MBW4549368.1"/>
    <property type="molecule type" value="Genomic_DNA"/>
</dbReference>
<comment type="caution">
    <text evidence="4">The sequence shown here is derived from an EMBL/GenBank/DDBJ whole genome shotgun (WGS) entry which is preliminary data.</text>
</comment>
<reference evidence="4" key="1">
    <citation type="submission" date="2021-05" db="EMBL/GenBank/DDBJ databases">
        <authorList>
            <person name="Pietrasiak N."/>
            <person name="Ward R."/>
            <person name="Stajich J.E."/>
            <person name="Kurbessoian T."/>
        </authorList>
    </citation>
    <scope>NUCLEOTIDE SEQUENCE</scope>
    <source>
        <strain evidence="4">CPER-KK1</strain>
    </source>
</reference>
<dbReference type="Proteomes" id="UP000753908">
    <property type="component" value="Unassembled WGS sequence"/>
</dbReference>
<dbReference type="InterPro" id="IPR025048">
    <property type="entry name" value="DUF3987"/>
</dbReference>
<feature type="region of interest" description="Disordered" evidence="1">
    <location>
        <begin position="305"/>
        <end position="340"/>
    </location>
</feature>
<dbReference type="CDD" id="cd04859">
    <property type="entry name" value="Prim_Pol"/>
    <property type="match status" value="1"/>
</dbReference>
<name>A0A951PVA4_9CYAN</name>
<feature type="domain" description="DNA primase/polymerase bifunctional N-terminal" evidence="3">
    <location>
        <begin position="25"/>
        <end position="185"/>
    </location>
</feature>
<dbReference type="InterPro" id="IPR014819">
    <property type="entry name" value="PriCT_2"/>
</dbReference>
<organism evidence="4 5">
    <name type="scientific">Symplocastrum torsivum CPER-KK1</name>
    <dbReference type="NCBI Taxonomy" id="450513"/>
    <lineage>
        <taxon>Bacteria</taxon>
        <taxon>Bacillati</taxon>
        <taxon>Cyanobacteriota</taxon>
        <taxon>Cyanophyceae</taxon>
        <taxon>Oscillatoriophycideae</taxon>
        <taxon>Oscillatoriales</taxon>
        <taxon>Microcoleaceae</taxon>
        <taxon>Symplocastrum</taxon>
    </lineage>
</organism>
<protein>
    <submittedName>
        <fullName evidence="4">DUF3987 domain-containing protein</fullName>
    </submittedName>
</protein>
<dbReference type="InterPro" id="IPR015330">
    <property type="entry name" value="DNA_primase/pol_bifunc_N"/>
</dbReference>
<evidence type="ECO:0000259" key="3">
    <source>
        <dbReference type="Pfam" id="PF09250"/>
    </source>
</evidence>
<reference evidence="4" key="2">
    <citation type="journal article" date="2022" name="Microbiol. Resour. Announc.">
        <title>Metagenome Sequencing to Explore Phylogenomics of Terrestrial Cyanobacteria.</title>
        <authorList>
            <person name="Ward R.D."/>
            <person name="Stajich J.E."/>
            <person name="Johansen J.R."/>
            <person name="Huntemann M."/>
            <person name="Clum A."/>
            <person name="Foster B."/>
            <person name="Foster B."/>
            <person name="Roux S."/>
            <person name="Palaniappan K."/>
            <person name="Varghese N."/>
            <person name="Mukherjee S."/>
            <person name="Reddy T.B.K."/>
            <person name="Daum C."/>
            <person name="Copeland A."/>
            <person name="Chen I.A."/>
            <person name="Ivanova N.N."/>
            <person name="Kyrpides N.C."/>
            <person name="Shapiro N."/>
            <person name="Eloe-Fadrosh E.A."/>
            <person name="Pietrasiak N."/>
        </authorList>
    </citation>
    <scope>NUCLEOTIDE SEQUENCE</scope>
    <source>
        <strain evidence="4">CPER-KK1</strain>
    </source>
</reference>
<sequence>MVAELKKTTEHQQSLIEELDKLPTDWILTPVDGNKRPYRVGWQTEPPLSFDQLKAEIKSDNAKGYGLRTGIISGGIVAIDADGHSAHEKILELSGGERLPDTVAFTSNRPGRCQYLFYIPQEYWEDIKTKKISTGVTGDDGKSEQLELRWNGLQSVLPPSAHPTMKFYRWRKSPQEVAIAPAPMWVIEQMLIEKPQQESHLPLLESKRPVTSYTSKSRSGKEWTDEEWVSSYLDALNPSRADIYDDWIAVGMACHYLGDPFLSKWENWSRQSSKYKPGECQKKWKSFKRSGVSIGTLGHMAKQDGWQSSFEKPSGRAYSSSNLNQVSSGSGSGGDGGDGKQSLVALSLRDRVLEILNRNQDRSRRDEAFINLAQTTGVTTREIKELASSLESEVDVEESRTDRKAEIENLLKIGKYQLQLQDYLHPSVAQPLERVAGWMGTTPAAMLTTLYPVIGSLLQVGTRLELIKATDFYAVPVLYAGLVCESGGGKSPAQKTIINPLFKLQDEAEIEYKERQDEYQQELAEWKKSKNNDEPAPEQPVPREYYTTDATSEAIALIQSQQPNHGFLGWFDELPALFKSQGQYKNGRGADGEKILSGRDGTGFKVNRASGKRLVVSQSAYSITGSLQPLILRQMMGDFTDANGQWARFLWTVMQVQPAPYPDDAIPFDVSGLLKGIYRRISKLTPQTYKLSPKAQRLYRNWYNELDQLKMSESRQGLRAVYSKMKGDTGVLALLLHCFNGCVNEGSIPELEVSEQTMMAVIKLAKYHIGQVKLIHSEGDAANGEMAAIHTKIIQLSERKGWLNAADVRDIDRQTKKQFSANDIRRHFRELETSGFGQTKGDGTRLMWSINKEDDSPPDFFPSGLSQNNCCQTQDNSGQETKKLETITSYCVQHFVENNGSQTQDNSGQTQDTQLEAEDITNTSVQPLEDKTQDTQDTFEPANTQMEESGGEKQIKSDVLNFSVLSCPEFVSESCNSTTVGISAQDKTQDTCPETVLSCPE</sequence>
<feature type="domain" description="Primase C-terminal 2" evidence="2">
    <location>
        <begin position="230"/>
        <end position="301"/>
    </location>
</feature>
<evidence type="ECO:0000313" key="5">
    <source>
        <dbReference type="Proteomes" id="UP000753908"/>
    </source>
</evidence>
<dbReference type="Pfam" id="PF09250">
    <property type="entry name" value="Prim-Pol"/>
    <property type="match status" value="1"/>
</dbReference>
<evidence type="ECO:0000256" key="1">
    <source>
        <dbReference type="SAM" id="MobiDB-lite"/>
    </source>
</evidence>
<gene>
    <name evidence="4" type="ORF">KME25_33935</name>
</gene>